<dbReference type="OrthoDB" id="5827962at2759"/>
<protein>
    <submittedName>
        <fullName evidence="1">Uncharacterized protein</fullName>
    </submittedName>
</protein>
<organism evidence="1 2">
    <name type="scientific">Araneus ventricosus</name>
    <name type="common">Orbweaver spider</name>
    <name type="synonym">Epeira ventricosa</name>
    <dbReference type="NCBI Taxonomy" id="182803"/>
    <lineage>
        <taxon>Eukaryota</taxon>
        <taxon>Metazoa</taxon>
        <taxon>Ecdysozoa</taxon>
        <taxon>Arthropoda</taxon>
        <taxon>Chelicerata</taxon>
        <taxon>Arachnida</taxon>
        <taxon>Araneae</taxon>
        <taxon>Araneomorphae</taxon>
        <taxon>Entelegynae</taxon>
        <taxon>Araneoidea</taxon>
        <taxon>Araneidae</taxon>
        <taxon>Araneus</taxon>
    </lineage>
</organism>
<gene>
    <name evidence="1" type="ORF">AVEN_80730_1</name>
</gene>
<evidence type="ECO:0000313" key="2">
    <source>
        <dbReference type="Proteomes" id="UP000499080"/>
    </source>
</evidence>
<name>A0A4Y2SKD3_ARAVE</name>
<keyword evidence="2" id="KW-1185">Reference proteome</keyword>
<evidence type="ECO:0000313" key="1">
    <source>
        <dbReference type="EMBL" id="GBN87750.1"/>
    </source>
</evidence>
<accession>A0A4Y2SKD3</accession>
<dbReference type="EMBL" id="BGPR01021944">
    <property type="protein sequence ID" value="GBN87750.1"/>
    <property type="molecule type" value="Genomic_DNA"/>
</dbReference>
<proteinExistence type="predicted"/>
<dbReference type="AlphaFoldDB" id="A0A4Y2SKD3"/>
<sequence>MEKQLSFVLKLSLEEMALRRVVVNLWNEADVLATIKDSRVKELADDAYREPLQIRQYKKCKEWRVTVENKVKTKVSKLVLPESLKKRMMHTVTPIGLQIQEWEMIMDEHLRDSREDLDIRLLEQLCWTYAGKIDFQKTVEKLVSLEMLDPGKRYRLACLYCLEDSISVLWEELPEDYKTCFRDEPYVMPAFEVQMEFYWADVLKGEESKLDHILTRSNPCTTFRQYAFERSAYRGNRALTEYFFQKLTYEERDSSVINSACNVVEILCKKSSFGVSFDFPTENPCGVLCYLLSVMTSEEQMQVFKKHPVGVLICLLDWPWQDIFLEIADFIWTVLPETKYELLTAAICVKIKSAGYYFPNLIQKFFLRSPSDFRRSFIREFSFIFRDFSYPEDTETIKVLFRNIDLEDRKQLASSHWFPEFLKGFILEDNWNLVELGLREATLSEKDRQTMQFYTNWYITLTFEGEEGRDKVRRLKRCFESLDEAEASAPDIRSSEINHWQTLW</sequence>
<dbReference type="Proteomes" id="UP000499080">
    <property type="component" value="Unassembled WGS sequence"/>
</dbReference>
<comment type="caution">
    <text evidence="1">The sequence shown here is derived from an EMBL/GenBank/DDBJ whole genome shotgun (WGS) entry which is preliminary data.</text>
</comment>
<reference evidence="1 2" key="1">
    <citation type="journal article" date="2019" name="Sci. Rep.">
        <title>Orb-weaving spider Araneus ventricosus genome elucidates the spidroin gene catalogue.</title>
        <authorList>
            <person name="Kono N."/>
            <person name="Nakamura H."/>
            <person name="Ohtoshi R."/>
            <person name="Moran D.A.P."/>
            <person name="Shinohara A."/>
            <person name="Yoshida Y."/>
            <person name="Fujiwara M."/>
            <person name="Mori M."/>
            <person name="Tomita M."/>
            <person name="Arakawa K."/>
        </authorList>
    </citation>
    <scope>NUCLEOTIDE SEQUENCE [LARGE SCALE GENOMIC DNA]</scope>
</reference>